<organism evidence="1 2">
    <name type="scientific">Paenibacillus beijingensis</name>
    <dbReference type="NCBI Taxonomy" id="1126833"/>
    <lineage>
        <taxon>Bacteria</taxon>
        <taxon>Bacillati</taxon>
        <taxon>Bacillota</taxon>
        <taxon>Bacilli</taxon>
        <taxon>Bacillales</taxon>
        <taxon>Paenibacillaceae</taxon>
        <taxon>Paenibacillus</taxon>
    </lineage>
</organism>
<dbReference type="Proteomes" id="UP000032633">
    <property type="component" value="Chromosome"/>
</dbReference>
<reference evidence="2" key="2">
    <citation type="submission" date="2015-03" db="EMBL/GenBank/DDBJ databases">
        <title>Genome sequence of Paenibacillus beijingensis strain DSM 24997T.</title>
        <authorList>
            <person name="Kwak Y."/>
            <person name="Shin J.-H."/>
        </authorList>
    </citation>
    <scope>NUCLEOTIDE SEQUENCE [LARGE SCALE GENOMIC DNA]</scope>
    <source>
        <strain evidence="2">DSM 24997</strain>
    </source>
</reference>
<gene>
    <name evidence="1" type="ORF">VN24_09485</name>
</gene>
<evidence type="ECO:0000313" key="1">
    <source>
        <dbReference type="EMBL" id="AJY74776.1"/>
    </source>
</evidence>
<sequence>MVSPRLLAVTSAITPPLSTASLAVEPRKTAVAYGITHIRPRKTAIAYGFSHGRIFQTCKCTVFIDQNRLSEGKSCKYAGIQSFYSLKCDWAGEKMYFRRNFHLVD</sequence>
<evidence type="ECO:0000313" key="2">
    <source>
        <dbReference type="Proteomes" id="UP000032633"/>
    </source>
</evidence>
<dbReference type="PATRIC" id="fig|1126833.4.peg.2097"/>
<dbReference type="EMBL" id="CP011058">
    <property type="protein sequence ID" value="AJY74776.1"/>
    <property type="molecule type" value="Genomic_DNA"/>
</dbReference>
<accession>A0A0D5NHN3</accession>
<reference evidence="1 2" key="1">
    <citation type="journal article" date="2015" name="J. Biotechnol.">
        <title>Complete genome sequence of Paenibacillus beijingensis 7188(T) (=DSM 24997(T)), a novel rhizobacterium from jujube garden soil.</title>
        <authorList>
            <person name="Kwak Y."/>
            <person name="Shin J.H."/>
        </authorList>
    </citation>
    <scope>NUCLEOTIDE SEQUENCE [LARGE SCALE GENOMIC DNA]</scope>
    <source>
        <strain evidence="1 2">DSM 24997</strain>
    </source>
</reference>
<proteinExistence type="predicted"/>
<dbReference type="HOGENOM" id="CLU_2233820_0_0_9"/>
<keyword evidence="2" id="KW-1185">Reference proteome</keyword>
<dbReference type="RefSeq" id="WP_045670209.1">
    <property type="nucleotide sequence ID" value="NZ_CP011058.1"/>
</dbReference>
<name>A0A0D5NHN3_9BACL</name>
<dbReference type="AlphaFoldDB" id="A0A0D5NHN3"/>
<dbReference type="KEGG" id="pbj:VN24_09485"/>
<dbReference type="STRING" id="1126833.VN24_09485"/>
<protein>
    <submittedName>
        <fullName evidence="1">Uncharacterized protein</fullName>
    </submittedName>
</protein>